<evidence type="ECO:0000256" key="6">
    <source>
        <dbReference type="SAM" id="Phobius"/>
    </source>
</evidence>
<dbReference type="Pfam" id="PF11710">
    <property type="entry name" value="Git3"/>
    <property type="match status" value="1"/>
</dbReference>
<dbReference type="OrthoDB" id="100006at2759"/>
<dbReference type="EMBL" id="ADBL01001993">
    <property type="status" value="NOT_ANNOTATED_CDS"/>
    <property type="molecule type" value="Genomic_DNA"/>
</dbReference>
<dbReference type="GO" id="GO:0004930">
    <property type="term" value="F:G protein-coupled receptor activity"/>
    <property type="evidence" value="ECO:0007669"/>
    <property type="project" value="TreeGrafter"/>
</dbReference>
<evidence type="ECO:0000313" key="9">
    <source>
        <dbReference type="EMBL" id="KLU89282.1"/>
    </source>
</evidence>
<dbReference type="eggNOG" id="ENOG502RZ52">
    <property type="taxonomic scope" value="Eukaryota"/>
</dbReference>
<dbReference type="PANTHER" id="PTHR23112:SF0">
    <property type="entry name" value="TRANSMEMBRANE PROTEIN 116"/>
    <property type="match status" value="1"/>
</dbReference>
<dbReference type="InterPro" id="IPR022343">
    <property type="entry name" value="GCR1-cAMP_receptor"/>
</dbReference>
<dbReference type="InterPro" id="IPR022596">
    <property type="entry name" value="GPR1/2/3_C"/>
</dbReference>
<keyword evidence="4 6" id="KW-0472">Membrane</keyword>
<dbReference type="InterPro" id="IPR023041">
    <property type="entry name" value="Glucose_rcpt_Git3-like_N"/>
</dbReference>
<evidence type="ECO:0000259" key="8">
    <source>
        <dbReference type="PROSITE" id="PS50262"/>
    </source>
</evidence>
<evidence type="ECO:0000256" key="4">
    <source>
        <dbReference type="ARBA" id="ARBA00023136"/>
    </source>
</evidence>
<feature type="transmembrane region" description="Helical" evidence="6">
    <location>
        <begin position="193"/>
        <end position="211"/>
    </location>
</feature>
<dbReference type="Gene3D" id="1.20.1070.10">
    <property type="entry name" value="Rhodopsin 7-helix transmembrane proteins"/>
    <property type="match status" value="1"/>
</dbReference>
<evidence type="ECO:0008006" key="12">
    <source>
        <dbReference type="Google" id="ProtNLM"/>
    </source>
</evidence>
<evidence type="ECO:0000256" key="2">
    <source>
        <dbReference type="ARBA" id="ARBA00022692"/>
    </source>
</evidence>
<dbReference type="EMBL" id="GL876972">
    <property type="protein sequence ID" value="KLU89282.1"/>
    <property type="molecule type" value="Genomic_DNA"/>
</dbReference>
<dbReference type="GO" id="GO:0007166">
    <property type="term" value="P:cell surface receptor signaling pathway"/>
    <property type="evidence" value="ECO:0007669"/>
    <property type="project" value="InterPro"/>
</dbReference>
<feature type="transmembrane region" description="Helical" evidence="6">
    <location>
        <begin position="29"/>
        <end position="53"/>
    </location>
</feature>
<reference evidence="10" key="4">
    <citation type="journal article" date="2015" name="G3 (Bethesda)">
        <title>Genome sequences of three phytopathogenic species of the Magnaporthaceae family of fungi.</title>
        <authorList>
            <person name="Okagaki L.H."/>
            <person name="Nunes C.C."/>
            <person name="Sailsbery J."/>
            <person name="Clay B."/>
            <person name="Brown D."/>
            <person name="John T."/>
            <person name="Oh Y."/>
            <person name="Young N."/>
            <person name="Fitzgerald M."/>
            <person name="Haas B.J."/>
            <person name="Zeng Q."/>
            <person name="Young S."/>
            <person name="Adiconis X."/>
            <person name="Fan L."/>
            <person name="Levin J.Z."/>
            <person name="Mitchell T.K."/>
            <person name="Okubara P.A."/>
            <person name="Farman M.L."/>
            <person name="Kohn L.M."/>
            <person name="Birren B."/>
            <person name="Ma L.-J."/>
            <person name="Dean R.A."/>
        </authorList>
    </citation>
    <scope>NUCLEOTIDE SEQUENCE</scope>
    <source>
        <strain evidence="10">ATCC 64411 / 73-15</strain>
    </source>
</reference>
<protein>
    <recommendedName>
        <fullName evidence="12">G-protein coupled receptors family 2 profile 2 domain-containing protein</fullName>
    </recommendedName>
</protein>
<organism evidence="10 11">
    <name type="scientific">Magnaporthiopsis poae (strain ATCC 64411 / 73-15)</name>
    <name type="common">Kentucky bluegrass fungus</name>
    <name type="synonym">Magnaporthe poae</name>
    <dbReference type="NCBI Taxonomy" id="644358"/>
    <lineage>
        <taxon>Eukaryota</taxon>
        <taxon>Fungi</taxon>
        <taxon>Dikarya</taxon>
        <taxon>Ascomycota</taxon>
        <taxon>Pezizomycotina</taxon>
        <taxon>Sordariomycetes</taxon>
        <taxon>Sordariomycetidae</taxon>
        <taxon>Magnaporthales</taxon>
        <taxon>Magnaporthaceae</taxon>
        <taxon>Magnaporthiopsis</taxon>
    </lineage>
</organism>
<accession>A0A0C4E6V9</accession>
<feature type="transmembrane region" description="Helical" evidence="6">
    <location>
        <begin position="153"/>
        <end position="173"/>
    </location>
</feature>
<dbReference type="Proteomes" id="UP000011715">
    <property type="component" value="Unassembled WGS sequence"/>
</dbReference>
<dbReference type="GO" id="GO:0007189">
    <property type="term" value="P:adenylate cyclase-activating G protein-coupled receptor signaling pathway"/>
    <property type="evidence" value="ECO:0007669"/>
    <property type="project" value="TreeGrafter"/>
</dbReference>
<dbReference type="EnsemblFungi" id="MAPG_08256T0">
    <property type="protein sequence ID" value="MAPG_08256T0"/>
    <property type="gene ID" value="MAPG_08256"/>
</dbReference>
<evidence type="ECO:0000256" key="5">
    <source>
        <dbReference type="SAM" id="MobiDB-lite"/>
    </source>
</evidence>
<keyword evidence="2 6" id="KW-0812">Transmembrane</keyword>
<reference evidence="9" key="3">
    <citation type="submission" date="2011-03" db="EMBL/GenBank/DDBJ databases">
        <title>Annotation of Magnaporthe poae ATCC 64411.</title>
        <authorList>
            <person name="Ma L.-J."/>
            <person name="Dead R."/>
            <person name="Young S.K."/>
            <person name="Zeng Q."/>
            <person name="Gargeya S."/>
            <person name="Fitzgerald M."/>
            <person name="Haas B."/>
            <person name="Abouelleil A."/>
            <person name="Alvarado L."/>
            <person name="Arachchi H.M."/>
            <person name="Berlin A."/>
            <person name="Brown A."/>
            <person name="Chapman S.B."/>
            <person name="Chen Z."/>
            <person name="Dunbar C."/>
            <person name="Freedman E."/>
            <person name="Gearin G."/>
            <person name="Gellesch M."/>
            <person name="Goldberg J."/>
            <person name="Griggs A."/>
            <person name="Gujja S."/>
            <person name="Heiman D."/>
            <person name="Howarth C."/>
            <person name="Larson L."/>
            <person name="Lui A."/>
            <person name="MacDonald P.J.P."/>
            <person name="Mehta T."/>
            <person name="Montmayeur A."/>
            <person name="Murphy C."/>
            <person name="Neiman D."/>
            <person name="Pearson M."/>
            <person name="Priest M."/>
            <person name="Roberts A."/>
            <person name="Saif S."/>
            <person name="Shea T."/>
            <person name="Shenoy N."/>
            <person name="Sisk P."/>
            <person name="Stolte C."/>
            <person name="Sykes S."/>
            <person name="Yandava C."/>
            <person name="Wortman J."/>
            <person name="Nusbaum C."/>
            <person name="Birren B."/>
        </authorList>
    </citation>
    <scope>NUCLEOTIDE SEQUENCE</scope>
    <source>
        <strain evidence="9">ATCC 64411</strain>
    </source>
</reference>
<feature type="transmembrane region" description="Helical" evidence="6">
    <location>
        <begin position="118"/>
        <end position="141"/>
    </location>
</feature>
<dbReference type="GO" id="GO:0005886">
    <property type="term" value="C:plasma membrane"/>
    <property type="evidence" value="ECO:0007669"/>
    <property type="project" value="TreeGrafter"/>
</dbReference>
<feature type="domain" description="G-protein coupled receptors family 1 profile" evidence="8">
    <location>
        <begin position="44"/>
        <end position="312"/>
    </location>
</feature>
<feature type="transmembrane region" description="Helical" evidence="6">
    <location>
        <begin position="262"/>
        <end position="281"/>
    </location>
</feature>
<dbReference type="PROSITE" id="PS50261">
    <property type="entry name" value="G_PROTEIN_RECEP_F2_4"/>
    <property type="match status" value="1"/>
</dbReference>
<evidence type="ECO:0000259" key="7">
    <source>
        <dbReference type="PROSITE" id="PS50261"/>
    </source>
</evidence>
<dbReference type="InterPro" id="IPR017452">
    <property type="entry name" value="GPCR_Rhodpsn_7TM"/>
</dbReference>
<keyword evidence="3 6" id="KW-1133">Transmembrane helix</keyword>
<gene>
    <name evidence="9" type="ORF">MAPG_08256</name>
</gene>
<evidence type="ECO:0000313" key="11">
    <source>
        <dbReference type="Proteomes" id="UP000011715"/>
    </source>
</evidence>
<feature type="compositionally biased region" description="Polar residues" evidence="5">
    <location>
        <begin position="354"/>
        <end position="365"/>
    </location>
</feature>
<dbReference type="STRING" id="644358.A0A0C4E6V9"/>
<evidence type="ECO:0000313" key="10">
    <source>
        <dbReference type="EnsemblFungi" id="MAPG_08256T0"/>
    </source>
</evidence>
<reference evidence="11" key="2">
    <citation type="submission" date="2010-05" db="EMBL/GenBank/DDBJ databases">
        <title>The genome sequence of Magnaporthe poae strain ATCC 64411.</title>
        <authorList>
            <person name="Ma L.-J."/>
            <person name="Dead R."/>
            <person name="Young S."/>
            <person name="Zeng Q."/>
            <person name="Koehrsen M."/>
            <person name="Alvarado L."/>
            <person name="Berlin A."/>
            <person name="Chapman S.B."/>
            <person name="Chen Z."/>
            <person name="Freedman E."/>
            <person name="Gellesch M."/>
            <person name="Goldberg J."/>
            <person name="Griggs A."/>
            <person name="Gujja S."/>
            <person name="Heilman E.R."/>
            <person name="Heiman D."/>
            <person name="Hepburn T."/>
            <person name="Howarth C."/>
            <person name="Jen D."/>
            <person name="Larson L."/>
            <person name="Mehta T."/>
            <person name="Neiman D."/>
            <person name="Pearson M."/>
            <person name="Roberts A."/>
            <person name="Saif S."/>
            <person name="Shea T."/>
            <person name="Shenoy N."/>
            <person name="Sisk P."/>
            <person name="Stolte C."/>
            <person name="Sykes S."/>
            <person name="Walk T."/>
            <person name="White J."/>
            <person name="Yandava C."/>
            <person name="Haas B."/>
            <person name="Nusbaum C."/>
            <person name="Birren B."/>
        </authorList>
    </citation>
    <scope>NUCLEOTIDE SEQUENCE [LARGE SCALE GENOMIC DNA]</scope>
    <source>
        <strain evidence="11">ATCC 64411 / 73-15</strain>
    </source>
</reference>
<dbReference type="SUPFAM" id="SSF81321">
    <property type="entry name" value="Family A G protein-coupled receptor-like"/>
    <property type="match status" value="1"/>
</dbReference>
<reference evidence="10" key="5">
    <citation type="submission" date="2015-06" db="UniProtKB">
        <authorList>
            <consortium name="EnsemblFungi"/>
        </authorList>
    </citation>
    <scope>IDENTIFICATION</scope>
    <source>
        <strain evidence="10">ATCC 64411</strain>
    </source>
</reference>
<sequence>MDPSPDLVIPRLASRAASRSLTPRNESEITSLCLVIVSSLSILGAGFMLLSFLCLPNLRSFRHRLIFGLAVVDLLRASNTLISASMDLAHRELDAPRQSVFCAVNGFANEVFVVQQDYWVLLIAICTFILLTGSPIAGAWIQSHQIFLMPLPWLMSVIWAWLGLQVSGGYQSIGSLCWFADDKARLFVNFVPRWIIILTILILYLRIYFVLSRSARVAARQPENACTSSCRNLKPARHSFHRGHRQSTTGNAKLKKTARMMIQYPIVYAAIWVIPTGARIYHAATGRDVPFALHTVDLCCVVLTGFVNAITYGVNEAALSSWRTFVSRRPYHPPDPANRPSSFLLRPRGSESSAIRSAANPNRLTVDSHAGFGGGGGVLDGSTHRPRPVSEDRQTVQLPEPEPAYPTVSPIRPAVRITDIAPWPESHTRPWA</sequence>
<comment type="subcellular location">
    <subcellularLocation>
        <location evidence="1">Membrane</location>
        <topology evidence="1">Multi-pass membrane protein</topology>
    </subcellularLocation>
</comment>
<evidence type="ECO:0000256" key="3">
    <source>
        <dbReference type="ARBA" id="ARBA00022989"/>
    </source>
</evidence>
<dbReference type="InterPro" id="IPR017981">
    <property type="entry name" value="GPCR_2-like_7TM"/>
</dbReference>
<dbReference type="OMA" id="FYSPDMT"/>
<keyword evidence="11" id="KW-1185">Reference proteome</keyword>
<dbReference type="VEuPathDB" id="FungiDB:MAPG_08256"/>
<dbReference type="Pfam" id="PF11970">
    <property type="entry name" value="GPR_Gpa2_C"/>
    <property type="match status" value="1"/>
</dbReference>
<feature type="transmembrane region" description="Helical" evidence="6">
    <location>
        <begin position="293"/>
        <end position="314"/>
    </location>
</feature>
<evidence type="ECO:0000256" key="1">
    <source>
        <dbReference type="ARBA" id="ARBA00004141"/>
    </source>
</evidence>
<reference evidence="9" key="1">
    <citation type="submission" date="2010-05" db="EMBL/GenBank/DDBJ databases">
        <title>The Genome Sequence of Magnaporthe poae strain ATCC 64411.</title>
        <authorList>
            <consortium name="The Broad Institute Genome Sequencing Platform"/>
            <consortium name="Broad Institute Genome Sequencing Center for Infectious Disease"/>
            <person name="Ma L.-J."/>
            <person name="Dead R."/>
            <person name="Young S."/>
            <person name="Zeng Q."/>
            <person name="Koehrsen M."/>
            <person name="Alvarado L."/>
            <person name="Berlin A."/>
            <person name="Chapman S.B."/>
            <person name="Chen Z."/>
            <person name="Freedman E."/>
            <person name="Gellesch M."/>
            <person name="Goldberg J."/>
            <person name="Griggs A."/>
            <person name="Gujja S."/>
            <person name="Heilman E.R."/>
            <person name="Heiman D."/>
            <person name="Hepburn T."/>
            <person name="Howarth C."/>
            <person name="Jen D."/>
            <person name="Larson L."/>
            <person name="Mehta T."/>
            <person name="Neiman D."/>
            <person name="Pearson M."/>
            <person name="Roberts A."/>
            <person name="Saif S."/>
            <person name="Shea T."/>
            <person name="Shenoy N."/>
            <person name="Sisk P."/>
            <person name="Stolte C."/>
            <person name="Sykes S."/>
            <person name="Walk T."/>
            <person name="White J."/>
            <person name="Yandava C."/>
            <person name="Haas B."/>
            <person name="Nusbaum C."/>
            <person name="Birren B."/>
        </authorList>
    </citation>
    <scope>NUCLEOTIDE SEQUENCE</scope>
    <source>
        <strain evidence="9">ATCC 64411</strain>
    </source>
</reference>
<dbReference type="PANTHER" id="PTHR23112">
    <property type="entry name" value="G PROTEIN-COUPLED RECEPTOR 157-RELATED"/>
    <property type="match status" value="1"/>
</dbReference>
<feature type="region of interest" description="Disordered" evidence="5">
    <location>
        <begin position="354"/>
        <end position="411"/>
    </location>
</feature>
<dbReference type="PROSITE" id="PS50262">
    <property type="entry name" value="G_PROTEIN_RECEP_F1_2"/>
    <property type="match status" value="1"/>
</dbReference>
<dbReference type="PRINTS" id="PR02001">
    <property type="entry name" value="GCR1CAMPR"/>
</dbReference>
<feature type="domain" description="G-protein coupled receptors family 2 profile 2" evidence="7">
    <location>
        <begin position="30"/>
        <end position="316"/>
    </location>
</feature>
<dbReference type="AlphaFoldDB" id="A0A0C4E6V9"/>
<proteinExistence type="predicted"/>
<name>A0A0C4E6V9_MAGP6</name>